<feature type="region of interest" description="Disordered" evidence="1">
    <location>
        <begin position="1504"/>
        <end position="1538"/>
    </location>
</feature>
<dbReference type="GO" id="GO:0005737">
    <property type="term" value="C:cytoplasm"/>
    <property type="evidence" value="ECO:0007669"/>
    <property type="project" value="UniProtKB-ARBA"/>
</dbReference>
<organism evidence="4 5">
    <name type="scientific">Serendipita indica (strain DSM 11827)</name>
    <name type="common">Root endophyte fungus</name>
    <name type="synonym">Piriformospora indica</name>
    <dbReference type="NCBI Taxonomy" id="1109443"/>
    <lineage>
        <taxon>Eukaryota</taxon>
        <taxon>Fungi</taxon>
        <taxon>Dikarya</taxon>
        <taxon>Basidiomycota</taxon>
        <taxon>Agaricomycotina</taxon>
        <taxon>Agaricomycetes</taxon>
        <taxon>Sebacinales</taxon>
        <taxon>Serendipitaceae</taxon>
        <taxon>Serendipita</taxon>
    </lineage>
</organism>
<dbReference type="InterPro" id="IPR023393">
    <property type="entry name" value="START-like_dom_sf"/>
</dbReference>
<feature type="compositionally biased region" description="Low complexity" evidence="1">
    <location>
        <begin position="700"/>
        <end position="711"/>
    </location>
</feature>
<evidence type="ECO:0000256" key="1">
    <source>
        <dbReference type="SAM" id="MobiDB-lite"/>
    </source>
</evidence>
<keyword evidence="2" id="KW-0472">Membrane</keyword>
<protein>
    <recommendedName>
        <fullName evidence="3">START domain-containing protein</fullName>
    </recommendedName>
</protein>
<keyword evidence="2" id="KW-1133">Transmembrane helix</keyword>
<feature type="region of interest" description="Disordered" evidence="1">
    <location>
        <begin position="1211"/>
        <end position="1272"/>
    </location>
</feature>
<feature type="compositionally biased region" description="Polar residues" evidence="1">
    <location>
        <begin position="1212"/>
        <end position="1224"/>
    </location>
</feature>
<comment type="caution">
    <text evidence="4">The sequence shown here is derived from an EMBL/GenBank/DDBJ whole genome shotgun (WGS) entry which is preliminary data.</text>
</comment>
<name>G4T8T5_SERID</name>
<dbReference type="PROSITE" id="PS50848">
    <property type="entry name" value="START"/>
    <property type="match status" value="3"/>
</dbReference>
<evidence type="ECO:0000313" key="5">
    <source>
        <dbReference type="Proteomes" id="UP000007148"/>
    </source>
</evidence>
<dbReference type="InParanoid" id="G4T8T5"/>
<dbReference type="Gene3D" id="3.30.530.20">
    <property type="match status" value="3"/>
</dbReference>
<feature type="domain" description="START" evidence="3">
    <location>
        <begin position="443"/>
        <end position="638"/>
    </location>
</feature>
<dbReference type="EMBL" id="CAFZ01000018">
    <property type="protein sequence ID" value="CCA67683.1"/>
    <property type="molecule type" value="Genomic_DNA"/>
</dbReference>
<dbReference type="Proteomes" id="UP000007148">
    <property type="component" value="Unassembled WGS sequence"/>
</dbReference>
<evidence type="ECO:0000256" key="2">
    <source>
        <dbReference type="SAM" id="Phobius"/>
    </source>
</evidence>
<evidence type="ECO:0000313" key="4">
    <source>
        <dbReference type="EMBL" id="CCA67683.1"/>
    </source>
</evidence>
<dbReference type="CDD" id="cd00177">
    <property type="entry name" value="START"/>
    <property type="match status" value="1"/>
</dbReference>
<dbReference type="InterPro" id="IPR051213">
    <property type="entry name" value="START_lipid_transfer"/>
</dbReference>
<keyword evidence="2" id="KW-0812">Transmembrane</keyword>
<feature type="region of interest" description="Disordered" evidence="1">
    <location>
        <begin position="846"/>
        <end position="867"/>
    </location>
</feature>
<dbReference type="PANTHER" id="PTHR19308">
    <property type="entry name" value="PHOSPHATIDYLCHOLINE TRANSFER PROTEIN"/>
    <property type="match status" value="1"/>
</dbReference>
<dbReference type="eggNOG" id="KOG1739">
    <property type="taxonomic scope" value="Eukaryota"/>
</dbReference>
<dbReference type="OMA" id="WLTITHD"/>
<dbReference type="OrthoDB" id="196858at2759"/>
<feature type="compositionally biased region" description="Polar residues" evidence="1">
    <location>
        <begin position="856"/>
        <end position="867"/>
    </location>
</feature>
<dbReference type="STRING" id="1109443.G4T8T5"/>
<dbReference type="Pfam" id="PF01852">
    <property type="entry name" value="START"/>
    <property type="match status" value="2"/>
</dbReference>
<dbReference type="InterPro" id="IPR002913">
    <property type="entry name" value="START_lipid-bd_dom"/>
</dbReference>
<accession>G4T8T5</accession>
<reference evidence="4 5" key="1">
    <citation type="journal article" date="2011" name="PLoS Pathog.">
        <title>Endophytic Life Strategies Decoded by Genome and Transcriptome Analyses of the Mutualistic Root Symbiont Piriformospora indica.</title>
        <authorList>
            <person name="Zuccaro A."/>
            <person name="Lahrmann U."/>
            <person name="Guldener U."/>
            <person name="Langen G."/>
            <person name="Pfiffi S."/>
            <person name="Biedenkopf D."/>
            <person name="Wong P."/>
            <person name="Samans B."/>
            <person name="Grimm C."/>
            <person name="Basiewicz M."/>
            <person name="Murat C."/>
            <person name="Martin F."/>
            <person name="Kogel K.H."/>
        </authorList>
    </citation>
    <scope>NUCLEOTIDE SEQUENCE [LARGE SCALE GENOMIC DNA]</scope>
    <source>
        <strain evidence="4 5">DSM 11827</strain>
    </source>
</reference>
<dbReference type="GO" id="GO:0008289">
    <property type="term" value="F:lipid binding"/>
    <property type="evidence" value="ECO:0007669"/>
    <property type="project" value="InterPro"/>
</dbReference>
<feature type="domain" description="START" evidence="3">
    <location>
        <begin position="937"/>
        <end position="1157"/>
    </location>
</feature>
<keyword evidence="5" id="KW-1185">Reference proteome</keyword>
<proteinExistence type="predicted"/>
<sequence>MTSVDGVQLRQTWNAALDNAQTQLQSLLTSATSPLWRRVPSAAPETAQDGSSTAQEESHVIIHKRPSKQGEIFRLILDIPVDGFSIAAWKAVLATPEMRHEWDPAAESSQLLELLEVDVRVVKTDFTLGWPAAPRDAVTISRTLSDGSTLLDVTTSLPRSPDEPPYLRPTPPYVRSHVHLFAWVIQQVPSPAGANIRLTCFWQHDLKAVWGLGMPSRVQHLSSLMIGAVKAVKRYGTRIPLLQGYGLGVGMERMAFDVGRQSLTVEYSILHEEEGDDLLQGAPRGMDEVLARKEKRRLEKSLEFVLPKQTGWDIQLLIRASSAMAASSPWAVKAYSDKDGFLDPDQLLLRARHSLPSSMHAVIKVKLVIEAAGGTAGNLRLNGVPLVVEDLELRDPTPLTIPEPLLQDASNVGDISFQSPSGAQSQFSDVASRTISVRANGRTEGSQKSILKLVKRNYVYFSSLIQEPEMKWKPLVEARGVSVTQLDSIDPTLVVYKAEAVFVGVGMWDLISVISTPGATMYWDKSFDGANLLEDVSELSQLWHHKTKAAWPVNARESVLLRSTYKSPTSVHIFSFSTDDIHLFPSIPPSDPSVIRTQVDLRGWAIEALSPTTTQVTLIEQSDPKGWSNKSSLPQQIIAAVSGVGEFVIKSGGPPVLSRLGGARALINRYDFEKANFRLDYEVDASRRAADPEQSTPAQSSIDLTDTISSTPPSRPFVECELRCDIETWGGPIDVVVDPPPQTVSCLRRHRLSENGGGLWITIEHDADFVAGERLKVVVRKGTSSTAKEKNTVLINGAKTKVEVEELPEAEIKQLSKRKRVKPVRIPLDQPPVVSAIRRRRAEWAVDNEGGENGDDSSSINTGLPIQTTSTLTGNTFGRLMSMAFSQATSSTSTAMSAVAKPFALTEQTVPTATKSPMQHALDAMAYLRSLYTRPPQEGWVQVADNGGLAVLRKLETEVSRTIPVHKASKVIEGVTAEEVIHALSLYDCRKQWDDRFDSAVVLQDYGYGCLTSFTVVKGAFPFQPRGFYTASTLARSSSSISAGDKASNLSSSSSSNEHAVYYHATTSFNPESIKDFSSRKYNPSNYAIGRVLVRGWICETLDPYTSENYAIPSTRCTFVSAVDFAGAVPVAYNAMLNASLPRAILRLESYLKSSVNLPVFHTPIIGIAVEPTEGPQEGWSFQRRDAGSIVVARRYGHEKKEYQATVVIDPTSVQSSNQGTDITPTPSRLIPPASPPSPTPGESFSVSPPGAYAPIHDLGRPKSPDRASFRDISIGRRNQFISSSMERRRPAPSFSASSSLAPKDYLVADLVVDSKLYPQGFDIRVSPGSRVPEEYADLAHTYSSGEGPFPLNIIVYALSNSLYRSSYSERSGSRYLVRLSLPTARFEGAPLEDPLTGQIRSPPPRPSWLLEIMEKGATMDISLLPSDVTASSPTSQANGFKVTHNGQPVDIISERKALTMLGKDGSDLSLTMPWVLRSDDATFPKELTTPIAVAKQYLVEPVPEPPGQTEPESIVEANQKSESVPTEIPREVPPTPRPGLGSIFNTYASWWPKKVSTIPTPPASGSLVDSDPEGKTKLQVSSVLESTNGSAITMTGKRPRGLPLHIVFVVAVICFLLGSLVRSILSPTDFIIIKGPEELVDFDERQWRRFSRLVEFKWIWRGNDLIIGIAHA</sequence>
<dbReference type="PANTHER" id="PTHR19308:SF54">
    <property type="entry name" value="START DOMAIN-CONTAINING PROTEIN"/>
    <property type="match status" value="1"/>
</dbReference>
<gene>
    <name evidence="4" type="ORF">PIIN_01510</name>
</gene>
<evidence type="ECO:0000259" key="3">
    <source>
        <dbReference type="PROSITE" id="PS50848"/>
    </source>
</evidence>
<dbReference type="HOGENOM" id="CLU_002853_0_0_1"/>
<feature type="region of interest" description="Disordered" evidence="1">
    <location>
        <begin position="686"/>
        <end position="712"/>
    </location>
</feature>
<feature type="compositionally biased region" description="Basic and acidic residues" evidence="1">
    <location>
        <begin position="1258"/>
        <end position="1270"/>
    </location>
</feature>
<feature type="domain" description="START" evidence="3">
    <location>
        <begin position="28"/>
        <end position="221"/>
    </location>
</feature>
<feature type="transmembrane region" description="Helical" evidence="2">
    <location>
        <begin position="1603"/>
        <end position="1626"/>
    </location>
</feature>
<dbReference type="SUPFAM" id="SSF55961">
    <property type="entry name" value="Bet v1-like"/>
    <property type="match status" value="3"/>
</dbReference>